<dbReference type="NCBIfam" id="TIGR03086">
    <property type="entry name" value="TIGR03086 family metal-binding protein"/>
    <property type="match status" value="1"/>
</dbReference>
<evidence type="ECO:0000256" key="1">
    <source>
        <dbReference type="SAM" id="MobiDB-lite"/>
    </source>
</evidence>
<dbReference type="InterPro" id="IPR034660">
    <property type="entry name" value="DinB/YfiT-like"/>
</dbReference>
<comment type="caution">
    <text evidence="3">The sequence shown here is derived from an EMBL/GenBank/DDBJ whole genome shotgun (WGS) entry which is preliminary data.</text>
</comment>
<protein>
    <recommendedName>
        <fullName evidence="2">Mycothiol-dependent maleylpyruvate isomerase metal-binding domain-containing protein</fullName>
    </recommendedName>
</protein>
<sequence length="246" mass="26684">MVLDQPGQPRRGREAPEPHPAHQLGRVDDAPGVAARLSHFFKTPWLTAAYRDGMTTISNLLRASADRAAPVLAAIRDEQLGAPTPCAEYGVGDLINHLFQVVDNFEGLARKEPTDWSGTPDVLGTDWRVRFAAETDALVAAWTPESALEGVSVNMGLPQLTIGRMVLLDLVLHPWDLAVATGQEFTPDADAVAELHTLADDLGDMPRKMGVFGEEVPVPADADPFTRLLGRAGRDPRWRAHAAARH</sequence>
<accession>A0A8J3NHU0</accession>
<name>A0A8J3NHU0_9ACTN</name>
<organism evidence="3 4">
    <name type="scientific">Catellatospora bangladeshensis</name>
    <dbReference type="NCBI Taxonomy" id="310355"/>
    <lineage>
        <taxon>Bacteria</taxon>
        <taxon>Bacillati</taxon>
        <taxon>Actinomycetota</taxon>
        <taxon>Actinomycetes</taxon>
        <taxon>Micromonosporales</taxon>
        <taxon>Micromonosporaceae</taxon>
        <taxon>Catellatospora</taxon>
    </lineage>
</organism>
<keyword evidence="4" id="KW-1185">Reference proteome</keyword>
<dbReference type="Gene3D" id="1.20.120.450">
    <property type="entry name" value="dinb family like domain"/>
    <property type="match status" value="1"/>
</dbReference>
<dbReference type="Proteomes" id="UP000601223">
    <property type="component" value="Unassembled WGS sequence"/>
</dbReference>
<evidence type="ECO:0000313" key="4">
    <source>
        <dbReference type="Proteomes" id="UP000601223"/>
    </source>
</evidence>
<proteinExistence type="predicted"/>
<dbReference type="AlphaFoldDB" id="A0A8J3NHU0"/>
<gene>
    <name evidence="3" type="ORF">Cba03nite_15220</name>
</gene>
<dbReference type="SUPFAM" id="SSF109854">
    <property type="entry name" value="DinB/YfiT-like putative metalloenzymes"/>
    <property type="match status" value="1"/>
</dbReference>
<evidence type="ECO:0000259" key="2">
    <source>
        <dbReference type="Pfam" id="PF11716"/>
    </source>
</evidence>
<dbReference type="Pfam" id="PF11716">
    <property type="entry name" value="MDMPI_N"/>
    <property type="match status" value="1"/>
</dbReference>
<reference evidence="3 4" key="1">
    <citation type="submission" date="2021-01" db="EMBL/GenBank/DDBJ databases">
        <title>Whole genome shotgun sequence of Catellatospora bangladeshensis NBRC 107357.</title>
        <authorList>
            <person name="Komaki H."/>
            <person name="Tamura T."/>
        </authorList>
    </citation>
    <scope>NUCLEOTIDE SEQUENCE [LARGE SCALE GENOMIC DNA]</scope>
    <source>
        <strain evidence="3 4">NBRC 107357</strain>
    </source>
</reference>
<dbReference type="InterPro" id="IPR017517">
    <property type="entry name" value="Maleyloyr_isom"/>
</dbReference>
<dbReference type="InterPro" id="IPR024344">
    <property type="entry name" value="MDMPI_metal-binding"/>
</dbReference>
<feature type="region of interest" description="Disordered" evidence="1">
    <location>
        <begin position="1"/>
        <end position="26"/>
    </location>
</feature>
<dbReference type="EMBL" id="BONF01000009">
    <property type="protein sequence ID" value="GIF80173.1"/>
    <property type="molecule type" value="Genomic_DNA"/>
</dbReference>
<evidence type="ECO:0000313" key="3">
    <source>
        <dbReference type="EMBL" id="GIF80173.1"/>
    </source>
</evidence>
<feature type="domain" description="Mycothiol-dependent maleylpyruvate isomerase metal-binding" evidence="2">
    <location>
        <begin position="61"/>
        <end position="178"/>
    </location>
</feature>
<dbReference type="NCBIfam" id="TIGR03083">
    <property type="entry name" value="maleylpyruvate isomerase family mycothiol-dependent enzyme"/>
    <property type="match status" value="1"/>
</dbReference>
<dbReference type="GO" id="GO:0046872">
    <property type="term" value="F:metal ion binding"/>
    <property type="evidence" value="ECO:0007669"/>
    <property type="project" value="InterPro"/>
</dbReference>
<dbReference type="InterPro" id="IPR017520">
    <property type="entry name" value="CHP03086"/>
</dbReference>
<feature type="compositionally biased region" description="Basic and acidic residues" evidence="1">
    <location>
        <begin position="11"/>
        <end position="26"/>
    </location>
</feature>